<organism evidence="1 2">
    <name type="scientific">Thiomonas delicata</name>
    <name type="common">Thiomonas cuprina</name>
    <dbReference type="NCBI Taxonomy" id="364030"/>
    <lineage>
        <taxon>Bacteria</taxon>
        <taxon>Pseudomonadati</taxon>
        <taxon>Pseudomonadota</taxon>
        <taxon>Betaproteobacteria</taxon>
        <taxon>Burkholderiales</taxon>
        <taxon>Thiomonas</taxon>
    </lineage>
</organism>
<keyword evidence="1" id="KW-0223">Dioxygenase</keyword>
<dbReference type="EMBL" id="FLMQ01000057">
    <property type="protein sequence ID" value="SBP89795.1"/>
    <property type="molecule type" value="Genomic_DNA"/>
</dbReference>
<name>A0A238D974_THIDL</name>
<protein>
    <submittedName>
        <fullName evidence="1">Glyoxalase/bleomycin resistance protein/dioxygenase</fullName>
    </submittedName>
</protein>
<dbReference type="GO" id="GO:0051213">
    <property type="term" value="F:dioxygenase activity"/>
    <property type="evidence" value="ECO:0007669"/>
    <property type="project" value="UniProtKB-KW"/>
</dbReference>
<keyword evidence="1" id="KW-0560">Oxidoreductase</keyword>
<evidence type="ECO:0000313" key="2">
    <source>
        <dbReference type="Proteomes" id="UP000214566"/>
    </source>
</evidence>
<reference evidence="1 2" key="1">
    <citation type="submission" date="2016-06" db="EMBL/GenBank/DDBJ databases">
        <authorList>
            <person name="Kjaerup R.B."/>
            <person name="Dalgaard T.S."/>
            <person name="Juul-Madsen H.R."/>
        </authorList>
    </citation>
    <scope>NUCLEOTIDE SEQUENCE [LARGE SCALE GENOMIC DNA]</scope>
    <source>
        <strain evidence="1 2">DSM 16361</strain>
    </source>
</reference>
<keyword evidence="2" id="KW-1185">Reference proteome</keyword>
<dbReference type="InterPro" id="IPR029068">
    <property type="entry name" value="Glyas_Bleomycin-R_OHBP_Dase"/>
</dbReference>
<dbReference type="AlphaFoldDB" id="A0A238D974"/>
<dbReference type="Gene3D" id="3.10.180.10">
    <property type="entry name" value="2,3-Dihydroxybiphenyl 1,2-Dioxygenase, domain 1"/>
    <property type="match status" value="1"/>
</dbReference>
<gene>
    <name evidence="1" type="ORF">THIARS_80319</name>
</gene>
<sequence length="104" mass="11217">MLLRKLERLPMPESLQDEGLEMWTFPMQMDRMGAAGALVKMPGAPSGGMGTMVYFSCDDCAVEAARIAPAGGRIERPKTAIGEYGHIVIAVDTEGNTFGLHSMQ</sequence>
<dbReference type="Proteomes" id="UP000214566">
    <property type="component" value="Unassembled WGS sequence"/>
</dbReference>
<accession>A0A238D974</accession>
<proteinExistence type="predicted"/>
<dbReference type="SUPFAM" id="SSF54593">
    <property type="entry name" value="Glyoxalase/Bleomycin resistance protein/Dihydroxybiphenyl dioxygenase"/>
    <property type="match status" value="1"/>
</dbReference>
<evidence type="ECO:0000313" key="1">
    <source>
        <dbReference type="EMBL" id="SBP89795.1"/>
    </source>
</evidence>